<reference evidence="3" key="1">
    <citation type="journal article" date="2019" name="Int. J. Syst. Evol. Microbiol.">
        <title>The Global Catalogue of Microorganisms (GCM) 10K type strain sequencing project: providing services to taxonomists for standard genome sequencing and annotation.</title>
        <authorList>
            <consortium name="The Broad Institute Genomics Platform"/>
            <consortium name="The Broad Institute Genome Sequencing Center for Infectious Disease"/>
            <person name="Wu L."/>
            <person name="Ma J."/>
        </authorList>
    </citation>
    <scope>NUCLEOTIDE SEQUENCE [LARGE SCALE GENOMIC DNA]</scope>
    <source>
        <strain evidence="3">CGMCC 1.15959</strain>
    </source>
</reference>
<name>A0ABQ1S7C8_9SPHN</name>
<organism evidence="2 3">
    <name type="scientific">Tsuneonella deserti</name>
    <dbReference type="NCBI Taxonomy" id="2035528"/>
    <lineage>
        <taxon>Bacteria</taxon>
        <taxon>Pseudomonadati</taxon>
        <taxon>Pseudomonadota</taxon>
        <taxon>Alphaproteobacteria</taxon>
        <taxon>Sphingomonadales</taxon>
        <taxon>Erythrobacteraceae</taxon>
        <taxon>Tsuneonella</taxon>
    </lineage>
</organism>
<feature type="transmembrane region" description="Helical" evidence="1">
    <location>
        <begin position="156"/>
        <end position="174"/>
    </location>
</feature>
<feature type="transmembrane region" description="Helical" evidence="1">
    <location>
        <begin position="77"/>
        <end position="99"/>
    </location>
</feature>
<keyword evidence="1" id="KW-0812">Transmembrane</keyword>
<feature type="transmembrane region" description="Helical" evidence="1">
    <location>
        <begin position="129"/>
        <end position="150"/>
    </location>
</feature>
<keyword evidence="1" id="KW-0472">Membrane</keyword>
<evidence type="ECO:0000256" key="1">
    <source>
        <dbReference type="SAM" id="Phobius"/>
    </source>
</evidence>
<dbReference type="Proteomes" id="UP000619041">
    <property type="component" value="Unassembled WGS sequence"/>
</dbReference>
<comment type="caution">
    <text evidence="2">The sequence shown here is derived from an EMBL/GenBank/DDBJ whole genome shotgun (WGS) entry which is preliminary data.</text>
</comment>
<sequence length="183" mass="19889">MNQNVMMSERSTRVLRIAGWSLAIMLLIAPAIAMQFPNTGVDWTASDFVFAALVFALVGGLLELAARASRNISYRAAVLMAVACAFLQLWITLAVGIIGSENNPANWTYIAMVVFALSVSTVTRGKAQALSRGMVVMAVVQLSFSAMHLLDGHFTAVIDLFFAWLWLGSSRLFARAARQTLES</sequence>
<feature type="transmembrane region" description="Helical" evidence="1">
    <location>
        <begin position="105"/>
        <end position="122"/>
    </location>
</feature>
<feature type="transmembrane region" description="Helical" evidence="1">
    <location>
        <begin position="43"/>
        <end position="65"/>
    </location>
</feature>
<dbReference type="EMBL" id="BMKL01000001">
    <property type="protein sequence ID" value="GGD94427.1"/>
    <property type="molecule type" value="Genomic_DNA"/>
</dbReference>
<protein>
    <recommendedName>
        <fullName evidence="4">Acid-resistance membrane protein</fullName>
    </recommendedName>
</protein>
<evidence type="ECO:0008006" key="4">
    <source>
        <dbReference type="Google" id="ProtNLM"/>
    </source>
</evidence>
<keyword evidence="3" id="KW-1185">Reference proteome</keyword>
<keyword evidence="1" id="KW-1133">Transmembrane helix</keyword>
<gene>
    <name evidence="2" type="ORF">GCM10011515_12820</name>
</gene>
<dbReference type="RefSeq" id="WP_188644381.1">
    <property type="nucleotide sequence ID" value="NZ_BMKL01000001.1"/>
</dbReference>
<evidence type="ECO:0000313" key="2">
    <source>
        <dbReference type="EMBL" id="GGD94427.1"/>
    </source>
</evidence>
<proteinExistence type="predicted"/>
<evidence type="ECO:0000313" key="3">
    <source>
        <dbReference type="Proteomes" id="UP000619041"/>
    </source>
</evidence>
<accession>A0ABQ1S7C8</accession>